<evidence type="ECO:0000313" key="1">
    <source>
        <dbReference type="EMBL" id="SFD81791.1"/>
    </source>
</evidence>
<gene>
    <name evidence="1" type="ORF">SAMN05660831_02373</name>
</gene>
<evidence type="ECO:0000313" key="2">
    <source>
        <dbReference type="Proteomes" id="UP000198611"/>
    </source>
</evidence>
<dbReference type="AlphaFoldDB" id="A0A1I1VFD5"/>
<reference evidence="1 2" key="1">
    <citation type="submission" date="2016-10" db="EMBL/GenBank/DDBJ databases">
        <authorList>
            <person name="de Groot N.N."/>
        </authorList>
    </citation>
    <scope>NUCLEOTIDE SEQUENCE [LARGE SCALE GENOMIC DNA]</scope>
    <source>
        <strain evidence="1 2">HL3</strain>
    </source>
</reference>
<protein>
    <submittedName>
        <fullName evidence="1">Uncharacterized protein</fullName>
    </submittedName>
</protein>
<sequence length="117" mass="12722">MIVYPRRDGLMVGLALLAGLLLGAWSFAGPPEGVLSVDFENATDHAIQSLTIDHGNANTQERIQLLQIPAQTTRHAVLNHQPGAGFNVTVKYADGHTVEFCANRGVEGRRQSVTLYR</sequence>
<organism evidence="1 2">
    <name type="scientific">Thiohalospira halophila DSM 15071</name>
    <dbReference type="NCBI Taxonomy" id="1123397"/>
    <lineage>
        <taxon>Bacteria</taxon>
        <taxon>Pseudomonadati</taxon>
        <taxon>Pseudomonadota</taxon>
        <taxon>Gammaproteobacteria</taxon>
        <taxon>Thiohalospirales</taxon>
        <taxon>Thiohalospiraceae</taxon>
        <taxon>Thiohalospira</taxon>
    </lineage>
</organism>
<dbReference type="EMBL" id="FOMJ01000009">
    <property type="protein sequence ID" value="SFD81791.1"/>
    <property type="molecule type" value="Genomic_DNA"/>
</dbReference>
<name>A0A1I1VFD5_9GAMM</name>
<proteinExistence type="predicted"/>
<dbReference type="RefSeq" id="WP_240308121.1">
    <property type="nucleotide sequence ID" value="NZ_FOMJ01000009.1"/>
</dbReference>
<dbReference type="Proteomes" id="UP000198611">
    <property type="component" value="Unassembled WGS sequence"/>
</dbReference>
<accession>A0A1I1VFD5</accession>
<keyword evidence="2" id="KW-1185">Reference proteome</keyword>